<keyword evidence="3" id="KW-1003">Cell membrane</keyword>
<feature type="transmembrane region" description="Helical" evidence="8">
    <location>
        <begin position="195"/>
        <end position="217"/>
    </location>
</feature>
<keyword evidence="2 8" id="KW-0813">Transport</keyword>
<reference evidence="10" key="1">
    <citation type="submission" date="2020-10" db="EMBL/GenBank/DDBJ databases">
        <authorList>
            <person name="Gilroy R."/>
        </authorList>
    </citation>
    <scope>NUCLEOTIDE SEQUENCE</scope>
    <source>
        <strain evidence="10">ChiHcec3-11533</strain>
    </source>
</reference>
<dbReference type="InterPro" id="IPR000515">
    <property type="entry name" value="MetI-like"/>
</dbReference>
<protein>
    <submittedName>
        <fullName evidence="10">Iron ABC transporter permease</fullName>
    </submittedName>
</protein>
<feature type="transmembrane region" description="Helical" evidence="8">
    <location>
        <begin position="140"/>
        <end position="165"/>
    </location>
</feature>
<organism evidence="10 11">
    <name type="scientific">Candidatus Pullichristensenella excrementigallinarum</name>
    <dbReference type="NCBI Taxonomy" id="2840907"/>
    <lineage>
        <taxon>Bacteria</taxon>
        <taxon>Bacillati</taxon>
        <taxon>Bacillota</taxon>
        <taxon>Clostridia</taxon>
        <taxon>Candidatus Pullichristensenella</taxon>
    </lineage>
</organism>
<evidence type="ECO:0000256" key="1">
    <source>
        <dbReference type="ARBA" id="ARBA00004429"/>
    </source>
</evidence>
<dbReference type="EMBL" id="DVMU01000206">
    <property type="protein sequence ID" value="HIU34840.1"/>
    <property type="molecule type" value="Genomic_DNA"/>
</dbReference>
<dbReference type="GO" id="GO:0055085">
    <property type="term" value="P:transmembrane transport"/>
    <property type="evidence" value="ECO:0007669"/>
    <property type="project" value="InterPro"/>
</dbReference>
<dbReference type="PANTHER" id="PTHR43357">
    <property type="entry name" value="INNER MEMBRANE ABC TRANSPORTER PERMEASE PROTEIN YDCV"/>
    <property type="match status" value="1"/>
</dbReference>
<dbReference type="AlphaFoldDB" id="A0A9D1LCV0"/>
<evidence type="ECO:0000313" key="10">
    <source>
        <dbReference type="EMBL" id="HIU34840.1"/>
    </source>
</evidence>
<evidence type="ECO:0000256" key="7">
    <source>
        <dbReference type="ARBA" id="ARBA00023136"/>
    </source>
</evidence>
<feature type="transmembrane region" description="Helical" evidence="8">
    <location>
        <begin position="248"/>
        <end position="268"/>
    </location>
</feature>
<comment type="subcellular location">
    <subcellularLocation>
        <location evidence="1">Cell inner membrane</location>
        <topology evidence="1">Multi-pass membrane protein</topology>
    </subcellularLocation>
    <subcellularLocation>
        <location evidence="8">Cell membrane</location>
        <topology evidence="8">Multi-pass membrane protein</topology>
    </subcellularLocation>
</comment>
<reference evidence="10" key="2">
    <citation type="journal article" date="2021" name="PeerJ">
        <title>Extensive microbial diversity within the chicken gut microbiome revealed by metagenomics and culture.</title>
        <authorList>
            <person name="Gilroy R."/>
            <person name="Ravi A."/>
            <person name="Getino M."/>
            <person name="Pursley I."/>
            <person name="Horton D.L."/>
            <person name="Alikhan N.F."/>
            <person name="Baker D."/>
            <person name="Gharbi K."/>
            <person name="Hall N."/>
            <person name="Watson M."/>
            <person name="Adriaenssens E.M."/>
            <person name="Foster-Nyarko E."/>
            <person name="Jarju S."/>
            <person name="Secka A."/>
            <person name="Antonio M."/>
            <person name="Oren A."/>
            <person name="Chaudhuri R.R."/>
            <person name="La Ragione R."/>
            <person name="Hildebrand F."/>
            <person name="Pallen M.J."/>
        </authorList>
    </citation>
    <scope>NUCLEOTIDE SEQUENCE</scope>
    <source>
        <strain evidence="10">ChiHcec3-11533</strain>
    </source>
</reference>
<feature type="transmembrane region" description="Helical" evidence="8">
    <location>
        <begin position="98"/>
        <end position="120"/>
    </location>
</feature>
<keyword evidence="5 8" id="KW-0812">Transmembrane</keyword>
<evidence type="ECO:0000259" key="9">
    <source>
        <dbReference type="PROSITE" id="PS50928"/>
    </source>
</evidence>
<gene>
    <name evidence="10" type="ORF">IAB02_09770</name>
</gene>
<evidence type="ECO:0000256" key="8">
    <source>
        <dbReference type="RuleBase" id="RU363032"/>
    </source>
</evidence>
<feature type="non-terminal residue" evidence="10">
    <location>
        <position position="1"/>
    </location>
</feature>
<evidence type="ECO:0000256" key="4">
    <source>
        <dbReference type="ARBA" id="ARBA00022519"/>
    </source>
</evidence>
<dbReference type="PANTHER" id="PTHR43357:SF3">
    <property type="entry name" value="FE(3+)-TRANSPORT SYSTEM PERMEASE PROTEIN FBPB 2"/>
    <property type="match status" value="1"/>
</dbReference>
<accession>A0A9D1LCV0</accession>
<sequence>IEMVSILAMAVPGTVLGVGFIRGFANGVFRTGLLEGIYNTGWLLIIVLIVRSLPVGTRSGISALRQIDRSIEESAYDMGAGSGRVFLTVTLPLTKDSFFSGLVTSFVRSITAISAVILLVTPKYILITTTINELAERGEFAVACALATLLIVVVYSAILLMNGVMRIFGTSRKVRLVEVRPVKTRIFRERKFASGVMNFGGVVASLGGLYGIIAMIYNFTLYKENAKFLGTDKVEKIEQAHAALQNTWISLAIGLAFVAAGLVFVFLAREMRKRAAWGARLDDATGRGIPFGQETVTVVRQPLFKRILGLPKKLVEAVKATVSNLKALVKMPKGGLLALLGTLLGASIVATVLGIAVNGLRYLWNAEFIGQGDRGVIAQNGIVALKDWCVKGIGVVAGILLLLAVAVLFYQAAINRTRQNEVVSQGIDPSALASQGPNRHKEV</sequence>
<name>A0A9D1LCV0_9FIRM</name>
<dbReference type="CDD" id="cd06261">
    <property type="entry name" value="TM_PBP2"/>
    <property type="match status" value="1"/>
</dbReference>
<keyword evidence="7 8" id="KW-0472">Membrane</keyword>
<evidence type="ECO:0000313" key="11">
    <source>
        <dbReference type="Proteomes" id="UP000824072"/>
    </source>
</evidence>
<dbReference type="Pfam" id="PF00528">
    <property type="entry name" value="BPD_transp_1"/>
    <property type="match status" value="1"/>
</dbReference>
<dbReference type="Gene3D" id="1.10.3720.10">
    <property type="entry name" value="MetI-like"/>
    <property type="match status" value="1"/>
</dbReference>
<feature type="transmembrane region" description="Helical" evidence="8">
    <location>
        <begin position="37"/>
        <end position="56"/>
    </location>
</feature>
<comment type="similarity">
    <text evidence="8">Belongs to the binding-protein-dependent transport system permease family.</text>
</comment>
<feature type="transmembrane region" description="Helical" evidence="8">
    <location>
        <begin position="336"/>
        <end position="357"/>
    </location>
</feature>
<evidence type="ECO:0000256" key="3">
    <source>
        <dbReference type="ARBA" id="ARBA00022475"/>
    </source>
</evidence>
<dbReference type="PROSITE" id="PS50928">
    <property type="entry name" value="ABC_TM1"/>
    <property type="match status" value="1"/>
</dbReference>
<feature type="transmembrane region" description="Helical" evidence="8">
    <location>
        <begin position="392"/>
        <end position="410"/>
    </location>
</feature>
<dbReference type="InterPro" id="IPR035906">
    <property type="entry name" value="MetI-like_sf"/>
</dbReference>
<evidence type="ECO:0000256" key="5">
    <source>
        <dbReference type="ARBA" id="ARBA00022692"/>
    </source>
</evidence>
<dbReference type="SUPFAM" id="SSF161098">
    <property type="entry name" value="MetI-like"/>
    <property type="match status" value="1"/>
</dbReference>
<evidence type="ECO:0000256" key="2">
    <source>
        <dbReference type="ARBA" id="ARBA00022448"/>
    </source>
</evidence>
<feature type="transmembrane region" description="Helical" evidence="8">
    <location>
        <begin position="7"/>
        <end position="25"/>
    </location>
</feature>
<comment type="caution">
    <text evidence="10">The sequence shown here is derived from an EMBL/GenBank/DDBJ whole genome shotgun (WGS) entry which is preliminary data.</text>
</comment>
<dbReference type="Proteomes" id="UP000824072">
    <property type="component" value="Unassembled WGS sequence"/>
</dbReference>
<proteinExistence type="inferred from homology"/>
<dbReference type="GO" id="GO:0005886">
    <property type="term" value="C:plasma membrane"/>
    <property type="evidence" value="ECO:0007669"/>
    <property type="project" value="UniProtKB-SubCell"/>
</dbReference>
<keyword evidence="6 8" id="KW-1133">Transmembrane helix</keyword>
<keyword evidence="4" id="KW-0997">Cell inner membrane</keyword>
<evidence type="ECO:0000256" key="6">
    <source>
        <dbReference type="ARBA" id="ARBA00022989"/>
    </source>
</evidence>
<feature type="domain" description="ABC transmembrane type-1" evidence="9">
    <location>
        <begin position="1"/>
        <end position="161"/>
    </location>
</feature>